<dbReference type="KEGG" id="poz:I0K15_05805"/>
<name>A0A7S9LUJ3_9RHOB</name>
<proteinExistence type="predicted"/>
<dbReference type="PROSITE" id="PS51379">
    <property type="entry name" value="4FE4S_FER_2"/>
    <property type="match status" value="1"/>
</dbReference>
<organism evidence="2 3">
    <name type="scientific">Pontivivens ytuae</name>
    <dbReference type="NCBI Taxonomy" id="2789856"/>
    <lineage>
        <taxon>Bacteria</taxon>
        <taxon>Pseudomonadati</taxon>
        <taxon>Pseudomonadota</taxon>
        <taxon>Alphaproteobacteria</taxon>
        <taxon>Rhodobacterales</taxon>
        <taxon>Paracoccaceae</taxon>
        <taxon>Pontivivens</taxon>
    </lineage>
</organism>
<evidence type="ECO:0000259" key="1">
    <source>
        <dbReference type="PROSITE" id="PS51379"/>
    </source>
</evidence>
<accession>A0A7S9LUJ3</accession>
<protein>
    <submittedName>
        <fullName evidence="2">Ferredoxin</fullName>
    </submittedName>
</protein>
<dbReference type="RefSeq" id="WP_196104454.1">
    <property type="nucleotide sequence ID" value="NZ_CP064942.1"/>
</dbReference>
<dbReference type="EMBL" id="CP064942">
    <property type="protein sequence ID" value="QPH55255.1"/>
    <property type="molecule type" value="Genomic_DNA"/>
</dbReference>
<keyword evidence="3" id="KW-1185">Reference proteome</keyword>
<feature type="domain" description="4Fe-4S ferredoxin-type" evidence="1">
    <location>
        <begin position="126"/>
        <end position="157"/>
    </location>
</feature>
<reference evidence="2 3" key="1">
    <citation type="submission" date="2020-11" db="EMBL/GenBank/DDBJ databases">
        <title>Description of Pontivivens ytuae sp. nov. isolated from deep sea sediment of Mariana Trench.</title>
        <authorList>
            <person name="Wang Z."/>
            <person name="Sun Q.-L."/>
            <person name="Xu X.-D."/>
            <person name="Tang Y.-Z."/>
            <person name="Zhang J."/>
        </authorList>
    </citation>
    <scope>NUCLEOTIDE SEQUENCE [LARGE SCALE GENOMIC DNA]</scope>
    <source>
        <strain evidence="2 3">MT2928</strain>
    </source>
</reference>
<dbReference type="Proteomes" id="UP000594800">
    <property type="component" value="Chromosome"/>
</dbReference>
<sequence length="209" mass="22415">MKLAAIEAALTAEALLCAGGLHEDGATIWLVAPDTRRFWDHLMASPEGRDGAPDRVDRWSTRVLSAIAHDLGTEALFPFGGPPYQPFLRWAVETGRIWSSPIGPLVHAEMGLWISFRGALRLPGHHEVPPQAARPCDTCPAPCTTACPVGAFEGGQYDVPACRAHVSSDAGTACRTGCLARAACPVGPQFRPPHDQARHHMASFLGQRP</sequence>
<gene>
    <name evidence="2" type="ORF">I0K15_05805</name>
</gene>
<dbReference type="AlphaFoldDB" id="A0A7S9LUJ3"/>
<evidence type="ECO:0000313" key="3">
    <source>
        <dbReference type="Proteomes" id="UP000594800"/>
    </source>
</evidence>
<evidence type="ECO:0000313" key="2">
    <source>
        <dbReference type="EMBL" id="QPH55255.1"/>
    </source>
</evidence>
<dbReference type="InterPro" id="IPR017896">
    <property type="entry name" value="4Fe4S_Fe-S-bd"/>
</dbReference>